<dbReference type="InterPro" id="IPR036236">
    <property type="entry name" value="Znf_C2H2_sf"/>
</dbReference>
<dbReference type="PANTHER" id="PTHR31681:SF3">
    <property type="entry name" value="OS04G0690100 PROTEIN"/>
    <property type="match status" value="1"/>
</dbReference>
<dbReference type="GO" id="GO:0008270">
    <property type="term" value="F:zinc ion binding"/>
    <property type="evidence" value="ECO:0007669"/>
    <property type="project" value="UniProtKB-KW"/>
</dbReference>
<dbReference type="SMART" id="SM00355">
    <property type="entry name" value="ZnF_C2H2"/>
    <property type="match status" value="3"/>
</dbReference>
<comment type="caution">
    <text evidence="3">The sequence shown here is derived from an EMBL/GenBank/DDBJ whole genome shotgun (WGS) entry which is preliminary data.</text>
</comment>
<evidence type="ECO:0000259" key="2">
    <source>
        <dbReference type="PROSITE" id="PS50157"/>
    </source>
</evidence>
<dbReference type="AlphaFoldDB" id="A0A8T2Q6Q1"/>
<evidence type="ECO:0000313" key="3">
    <source>
        <dbReference type="EMBL" id="KAH7279652.1"/>
    </source>
</evidence>
<evidence type="ECO:0000256" key="1">
    <source>
        <dbReference type="PROSITE-ProRule" id="PRU00042"/>
    </source>
</evidence>
<dbReference type="Gene3D" id="3.90.228.10">
    <property type="match status" value="1"/>
</dbReference>
<organism evidence="3 4">
    <name type="scientific">Ceratopteris richardii</name>
    <name type="common">Triangle waterfern</name>
    <dbReference type="NCBI Taxonomy" id="49495"/>
    <lineage>
        <taxon>Eukaryota</taxon>
        <taxon>Viridiplantae</taxon>
        <taxon>Streptophyta</taxon>
        <taxon>Embryophyta</taxon>
        <taxon>Tracheophyta</taxon>
        <taxon>Polypodiopsida</taxon>
        <taxon>Polypodiidae</taxon>
        <taxon>Polypodiales</taxon>
        <taxon>Pteridineae</taxon>
        <taxon>Pteridaceae</taxon>
        <taxon>Parkerioideae</taxon>
        <taxon>Ceratopteris</taxon>
    </lineage>
</organism>
<keyword evidence="1" id="KW-0479">Metal-binding</keyword>
<feature type="domain" description="C2H2-type" evidence="2">
    <location>
        <begin position="77"/>
        <end position="102"/>
    </location>
</feature>
<keyword evidence="4" id="KW-1185">Reference proteome</keyword>
<sequence length="426" mass="48948">MAMMLRHYTDYSHSAFTEQSASADLRTCDKCARFFYSLDALKDHLRSFHLLDYDDLPKVHEVSTTLTYDQICSIKDVACNDCGKTFKDMDALHQHQWASSKHVRVSAMQNPNRGTARRQCKQCHSWHASAADLEQHFVETHPLIELRPGDHDYGKWEDVESRFKAAWVKPELRLHKVHRIFKVYNPGWRRQRFESYRKELKRQMSEPSMVKAMRKELELKNDISNDGNELRRYHGTRVKCQIGRTVQRGEADGTDDTCRLCAESTCSLCRVIESGFMTSKCRVERYQRYGKDIYTSQSSSKASEFVRCHASVRETRGFLACLSAVCLSDTISFSSSGKSNYKVMIICKVLAGRPFKTTGKGKHRRQPPKGYHSVQGIPGEDLKYDELVVYDDDAIIPITSFCTQAVTSDRYSITSFYTQAVISDRG</sequence>
<dbReference type="EMBL" id="CM035442">
    <property type="protein sequence ID" value="KAH7279652.1"/>
    <property type="molecule type" value="Genomic_DNA"/>
</dbReference>
<gene>
    <name evidence="3" type="ORF">KP509_37G028400</name>
</gene>
<feature type="domain" description="C2H2-type" evidence="2">
    <location>
        <begin position="26"/>
        <end position="54"/>
    </location>
</feature>
<reference evidence="3" key="1">
    <citation type="submission" date="2021-08" db="EMBL/GenBank/DDBJ databases">
        <title>WGS assembly of Ceratopteris richardii.</title>
        <authorList>
            <person name="Marchant D.B."/>
            <person name="Chen G."/>
            <person name="Jenkins J."/>
            <person name="Shu S."/>
            <person name="Leebens-Mack J."/>
            <person name="Grimwood J."/>
            <person name="Schmutz J."/>
            <person name="Soltis P."/>
            <person name="Soltis D."/>
            <person name="Chen Z.-H."/>
        </authorList>
    </citation>
    <scope>NUCLEOTIDE SEQUENCE</scope>
    <source>
        <strain evidence="3">Whitten #5841</strain>
        <tissue evidence="3">Leaf</tissue>
    </source>
</reference>
<evidence type="ECO:0000313" key="4">
    <source>
        <dbReference type="Proteomes" id="UP000825935"/>
    </source>
</evidence>
<dbReference type="Gene3D" id="3.30.160.60">
    <property type="entry name" value="Classic Zinc Finger"/>
    <property type="match status" value="1"/>
</dbReference>
<dbReference type="PANTHER" id="PTHR31681">
    <property type="entry name" value="C2H2-LIKE ZINC FINGER PROTEIN"/>
    <property type="match status" value="1"/>
</dbReference>
<dbReference type="PROSITE" id="PS50157">
    <property type="entry name" value="ZINC_FINGER_C2H2_2"/>
    <property type="match status" value="2"/>
</dbReference>
<keyword evidence="1" id="KW-0862">Zinc</keyword>
<dbReference type="SUPFAM" id="SSF57667">
    <property type="entry name" value="beta-beta-alpha zinc fingers"/>
    <property type="match status" value="1"/>
</dbReference>
<dbReference type="InterPro" id="IPR013087">
    <property type="entry name" value="Znf_C2H2_type"/>
</dbReference>
<dbReference type="Proteomes" id="UP000825935">
    <property type="component" value="Chromosome 37"/>
</dbReference>
<name>A0A8T2Q6Q1_CERRI</name>
<protein>
    <recommendedName>
        <fullName evidence="2">C2H2-type domain-containing protein</fullName>
    </recommendedName>
</protein>
<dbReference type="OrthoDB" id="9514740at2759"/>
<keyword evidence="1" id="KW-0863">Zinc-finger</keyword>
<proteinExistence type="predicted"/>
<dbReference type="PROSITE" id="PS00028">
    <property type="entry name" value="ZINC_FINGER_C2H2_1"/>
    <property type="match status" value="1"/>
</dbReference>
<accession>A0A8T2Q6Q1</accession>
<dbReference type="SUPFAM" id="SSF56399">
    <property type="entry name" value="ADP-ribosylation"/>
    <property type="match status" value="1"/>
</dbReference>